<dbReference type="InterPro" id="IPR000182">
    <property type="entry name" value="GNAT_dom"/>
</dbReference>
<name>A0A7Y0A116_9BURK</name>
<dbReference type="Proteomes" id="UP000583127">
    <property type="component" value="Unassembled WGS sequence"/>
</dbReference>
<evidence type="ECO:0000259" key="1">
    <source>
        <dbReference type="PROSITE" id="PS51186"/>
    </source>
</evidence>
<gene>
    <name evidence="2" type="ORF">HHL14_27220</name>
</gene>
<sequence length="153" mass="16363">MSMKIFSQRELSFAHLEAVLKILPDAIAEIGGGKCNPMMVAQGISSVASGSDQRFFATLVIDGAVAGFAAGHMELDVFLAQRVAREVFAYLRPPARNSANRAALLEAFEAWATAQNAERIECLADANDAGDSFAAVAGARGYKRAQMVLRKAR</sequence>
<evidence type="ECO:0000313" key="3">
    <source>
        <dbReference type="Proteomes" id="UP000583127"/>
    </source>
</evidence>
<comment type="caution">
    <text evidence="2">The sequence shown here is derived from an EMBL/GenBank/DDBJ whole genome shotgun (WGS) entry which is preliminary data.</text>
</comment>
<keyword evidence="3" id="KW-1185">Reference proteome</keyword>
<organism evidence="2 3">
    <name type="scientific">Paraburkholderia antibiotica</name>
    <dbReference type="NCBI Taxonomy" id="2728839"/>
    <lineage>
        <taxon>Bacteria</taxon>
        <taxon>Pseudomonadati</taxon>
        <taxon>Pseudomonadota</taxon>
        <taxon>Betaproteobacteria</taxon>
        <taxon>Burkholderiales</taxon>
        <taxon>Burkholderiaceae</taxon>
        <taxon>Paraburkholderia</taxon>
    </lineage>
</organism>
<dbReference type="EMBL" id="JABBFZ010000022">
    <property type="protein sequence ID" value="NML34510.1"/>
    <property type="molecule type" value="Genomic_DNA"/>
</dbReference>
<dbReference type="PROSITE" id="PS51186">
    <property type="entry name" value="GNAT"/>
    <property type="match status" value="1"/>
</dbReference>
<dbReference type="RefSeq" id="WP_169500696.1">
    <property type="nucleotide sequence ID" value="NZ_JABBFZ010000022.1"/>
</dbReference>
<accession>A0A7Y0A116</accession>
<dbReference type="GO" id="GO:0016747">
    <property type="term" value="F:acyltransferase activity, transferring groups other than amino-acyl groups"/>
    <property type="evidence" value="ECO:0007669"/>
    <property type="project" value="InterPro"/>
</dbReference>
<proteinExistence type="predicted"/>
<dbReference type="SUPFAM" id="SSF55729">
    <property type="entry name" value="Acyl-CoA N-acyltransferases (Nat)"/>
    <property type="match status" value="1"/>
</dbReference>
<dbReference type="Gene3D" id="3.40.630.30">
    <property type="match status" value="1"/>
</dbReference>
<feature type="domain" description="N-acetyltransferase" evidence="1">
    <location>
        <begin position="6"/>
        <end position="153"/>
    </location>
</feature>
<evidence type="ECO:0000313" key="2">
    <source>
        <dbReference type="EMBL" id="NML34510.1"/>
    </source>
</evidence>
<dbReference type="InterPro" id="IPR016181">
    <property type="entry name" value="Acyl_CoA_acyltransferase"/>
</dbReference>
<dbReference type="AlphaFoldDB" id="A0A7Y0A116"/>
<protein>
    <recommendedName>
        <fullName evidence="1">N-acetyltransferase domain-containing protein</fullName>
    </recommendedName>
</protein>
<reference evidence="2 3" key="1">
    <citation type="submission" date="2020-04" db="EMBL/GenBank/DDBJ databases">
        <title>Paraburkholderia sp. G-4-1-8 isolated from soil.</title>
        <authorList>
            <person name="Dahal R.H."/>
        </authorList>
    </citation>
    <scope>NUCLEOTIDE SEQUENCE [LARGE SCALE GENOMIC DNA]</scope>
    <source>
        <strain evidence="2 3">G-4-1-8</strain>
    </source>
</reference>